<comment type="caution">
    <text evidence="5">The sequence shown here is derived from an EMBL/GenBank/DDBJ whole genome shotgun (WGS) entry which is preliminary data.</text>
</comment>
<evidence type="ECO:0000256" key="2">
    <source>
        <dbReference type="PROSITE-ProRule" id="PRU00703"/>
    </source>
</evidence>
<evidence type="ECO:0000256" key="1">
    <source>
        <dbReference type="ARBA" id="ARBA00023122"/>
    </source>
</evidence>
<dbReference type="SUPFAM" id="SSF54631">
    <property type="entry name" value="CBS-domain pair"/>
    <property type="match status" value="1"/>
</dbReference>
<reference evidence="5" key="1">
    <citation type="journal article" date="2014" name="Int. J. Syst. Evol. Microbiol.">
        <title>Complete genome sequence of Corynebacterium casei LMG S-19264T (=DSM 44701T), isolated from a smear-ripened cheese.</title>
        <authorList>
            <consortium name="US DOE Joint Genome Institute (JGI-PGF)"/>
            <person name="Walter F."/>
            <person name="Albersmeier A."/>
            <person name="Kalinowski J."/>
            <person name="Ruckert C."/>
        </authorList>
    </citation>
    <scope>NUCLEOTIDE SEQUENCE</scope>
    <source>
        <strain evidence="5">JCM 4790</strain>
    </source>
</reference>
<keyword evidence="1 2" id="KW-0129">CBS domain</keyword>
<dbReference type="SMART" id="SM00116">
    <property type="entry name" value="CBS"/>
    <property type="match status" value="2"/>
</dbReference>
<organism evidence="5 6">
    <name type="scientific">Streptomyces minutiscleroticus</name>
    <dbReference type="NCBI Taxonomy" id="68238"/>
    <lineage>
        <taxon>Bacteria</taxon>
        <taxon>Bacillati</taxon>
        <taxon>Actinomycetota</taxon>
        <taxon>Actinomycetes</taxon>
        <taxon>Kitasatosporales</taxon>
        <taxon>Streptomycetaceae</taxon>
        <taxon>Streptomyces</taxon>
    </lineage>
</organism>
<evidence type="ECO:0000256" key="3">
    <source>
        <dbReference type="SAM" id="MobiDB-lite"/>
    </source>
</evidence>
<sequence length="271" mass="28136">MQRGSDRLGVHRDDATQRAPRGPLRPGRHAPGRTPDRSAVPAGPGGPVDAPRRGHGPDGPAEPTGPLPRTARHAGAQEPAEALVRAGEEPSPDAWTRRSGVQRPGSPTQPPPVRATGGPQEEGPLSMAEFVREVMTPGVVAVRPGASLVEAARLMRTQDVGDVVVASDRQVVGVLTDRDITLRAVAEGVDPQAVSVEAVCTPDPVVVGPNDAVAAAEALMRDHAVRRLPVVEDGLPVGMVTLGDLAEAREPRSALADIGRAEPDVPADARP</sequence>
<reference evidence="5" key="2">
    <citation type="submission" date="2020-09" db="EMBL/GenBank/DDBJ databases">
        <authorList>
            <person name="Sun Q."/>
            <person name="Ohkuma M."/>
        </authorList>
    </citation>
    <scope>NUCLEOTIDE SEQUENCE</scope>
    <source>
        <strain evidence="5">JCM 4790</strain>
    </source>
</reference>
<feature type="domain" description="CBS" evidence="4">
    <location>
        <begin position="200"/>
        <end position="258"/>
    </location>
</feature>
<feature type="region of interest" description="Disordered" evidence="3">
    <location>
        <begin position="252"/>
        <end position="271"/>
    </location>
</feature>
<keyword evidence="6" id="KW-1185">Reference proteome</keyword>
<dbReference type="EMBL" id="BMVU01000010">
    <property type="protein sequence ID" value="GGX72137.1"/>
    <property type="molecule type" value="Genomic_DNA"/>
</dbReference>
<dbReference type="PROSITE" id="PS51371">
    <property type="entry name" value="CBS"/>
    <property type="match status" value="2"/>
</dbReference>
<protein>
    <recommendedName>
        <fullName evidence="4">CBS domain-containing protein</fullName>
    </recommendedName>
</protein>
<accession>A0A918KQ26</accession>
<feature type="domain" description="CBS" evidence="4">
    <location>
        <begin position="135"/>
        <end position="191"/>
    </location>
</feature>
<dbReference type="PANTHER" id="PTHR43080">
    <property type="entry name" value="CBS DOMAIN-CONTAINING PROTEIN CBSX3, MITOCHONDRIAL"/>
    <property type="match status" value="1"/>
</dbReference>
<gene>
    <name evidence="5" type="ORF">GCM10010358_28130</name>
</gene>
<dbReference type="Pfam" id="PF00571">
    <property type="entry name" value="CBS"/>
    <property type="match status" value="2"/>
</dbReference>
<evidence type="ECO:0000259" key="4">
    <source>
        <dbReference type="PROSITE" id="PS51371"/>
    </source>
</evidence>
<proteinExistence type="predicted"/>
<dbReference type="CDD" id="cd04622">
    <property type="entry name" value="CBS_pair_HRP1_like"/>
    <property type="match status" value="1"/>
</dbReference>
<feature type="region of interest" description="Disordered" evidence="3">
    <location>
        <begin position="1"/>
        <end position="123"/>
    </location>
</feature>
<dbReference type="PANTHER" id="PTHR43080:SF2">
    <property type="entry name" value="CBS DOMAIN-CONTAINING PROTEIN"/>
    <property type="match status" value="1"/>
</dbReference>
<dbReference type="InterPro" id="IPR046342">
    <property type="entry name" value="CBS_dom_sf"/>
</dbReference>
<evidence type="ECO:0000313" key="6">
    <source>
        <dbReference type="Proteomes" id="UP000619244"/>
    </source>
</evidence>
<feature type="compositionally biased region" description="Basic and acidic residues" evidence="3">
    <location>
        <begin position="259"/>
        <end position="271"/>
    </location>
</feature>
<dbReference type="Gene3D" id="3.10.580.10">
    <property type="entry name" value="CBS-domain"/>
    <property type="match status" value="1"/>
</dbReference>
<dbReference type="AlphaFoldDB" id="A0A918KQ26"/>
<dbReference type="Proteomes" id="UP000619244">
    <property type="component" value="Unassembled WGS sequence"/>
</dbReference>
<evidence type="ECO:0000313" key="5">
    <source>
        <dbReference type="EMBL" id="GGX72137.1"/>
    </source>
</evidence>
<feature type="compositionally biased region" description="Basic and acidic residues" evidence="3">
    <location>
        <begin position="1"/>
        <end position="16"/>
    </location>
</feature>
<dbReference type="InterPro" id="IPR000644">
    <property type="entry name" value="CBS_dom"/>
</dbReference>
<dbReference type="InterPro" id="IPR051257">
    <property type="entry name" value="Diverse_CBS-Domain"/>
</dbReference>
<name>A0A918KQ26_9ACTN</name>